<keyword evidence="4" id="KW-1185">Reference proteome</keyword>
<feature type="region of interest" description="Disordered" evidence="1">
    <location>
        <begin position="33"/>
        <end position="62"/>
    </location>
</feature>
<feature type="transmembrane region" description="Helical" evidence="2">
    <location>
        <begin position="6"/>
        <end position="24"/>
    </location>
</feature>
<evidence type="ECO:0000313" key="4">
    <source>
        <dbReference type="Proteomes" id="UP000013276"/>
    </source>
</evidence>
<evidence type="ECO:0000313" key="3">
    <source>
        <dbReference type="EMBL" id="ENV77785.1"/>
    </source>
</evidence>
<evidence type="ECO:0000256" key="2">
    <source>
        <dbReference type="SAM" id="Phobius"/>
    </source>
</evidence>
<keyword evidence="2" id="KW-0472">Membrane</keyword>
<proteinExistence type="predicted"/>
<dbReference type="EMBL" id="APQC01000030">
    <property type="protein sequence ID" value="ENV77785.1"/>
    <property type="molecule type" value="Genomic_DNA"/>
</dbReference>
<gene>
    <name evidence="3" type="ORF">F942_03495</name>
</gene>
<reference evidence="3 4" key="1">
    <citation type="submission" date="2013-02" db="EMBL/GenBank/DDBJ databases">
        <title>The Genome Sequence of Acinetobacter ursingii NIPH ANC_3649.</title>
        <authorList>
            <consortium name="The Broad Institute Genome Sequencing Platform"/>
            <consortium name="The Broad Institute Genome Sequencing Center for Infectious Disease"/>
            <person name="Cerqueira G."/>
            <person name="Feldgarden M."/>
            <person name="Courvalin P."/>
            <person name="Perichon B."/>
            <person name="Grillot-Courvalin C."/>
            <person name="Clermont D."/>
            <person name="Rocha E."/>
            <person name="Yoon E.-J."/>
            <person name="Nemec A."/>
            <person name="Walker B."/>
            <person name="Young S.K."/>
            <person name="Zeng Q."/>
            <person name="Gargeya S."/>
            <person name="Fitzgerald M."/>
            <person name="Haas B."/>
            <person name="Abouelleil A."/>
            <person name="Alvarado L."/>
            <person name="Arachchi H.M."/>
            <person name="Berlin A.M."/>
            <person name="Chapman S.B."/>
            <person name="Dewar J."/>
            <person name="Goldberg J."/>
            <person name="Griggs A."/>
            <person name="Gujja S."/>
            <person name="Hansen M."/>
            <person name="Howarth C."/>
            <person name="Imamovic A."/>
            <person name="Larimer J."/>
            <person name="McCowan C."/>
            <person name="Murphy C."/>
            <person name="Neiman D."/>
            <person name="Pearson M."/>
            <person name="Priest M."/>
            <person name="Roberts A."/>
            <person name="Saif S."/>
            <person name="Shea T."/>
            <person name="Sisk P."/>
            <person name="Sykes S."/>
            <person name="Wortman J."/>
            <person name="Nusbaum C."/>
            <person name="Birren B."/>
        </authorList>
    </citation>
    <scope>NUCLEOTIDE SEQUENCE [LARGE SCALE GENOMIC DNA]</scope>
    <source>
        <strain evidence="3 4">ANC 3649</strain>
    </source>
</reference>
<name>N9DAL8_9GAMM</name>
<dbReference type="AlphaFoldDB" id="N9DAL8"/>
<dbReference type="HOGENOM" id="CLU_2366528_0_0_6"/>
<dbReference type="Proteomes" id="UP000013276">
    <property type="component" value="Unassembled WGS sequence"/>
</dbReference>
<accession>N9DAL8</accession>
<sequence>MKKNKILLIVLVVGIIVLGIVIFIKSQAVTETKRLGNGENTNHNETSSSSKPSIQNTNQSSLAKNQNDELFIFNSDLKALREKYPDGVIYTNLPV</sequence>
<dbReference type="PATRIC" id="fig|1257043.3.peg.3421"/>
<keyword evidence="2" id="KW-1133">Transmembrane helix</keyword>
<evidence type="ECO:0000256" key="1">
    <source>
        <dbReference type="SAM" id="MobiDB-lite"/>
    </source>
</evidence>
<protein>
    <submittedName>
        <fullName evidence="3">Uncharacterized protein</fullName>
    </submittedName>
</protein>
<dbReference type="RefSeq" id="WP_005006115.1">
    <property type="nucleotide sequence ID" value="NZ_KB849724.1"/>
</dbReference>
<feature type="compositionally biased region" description="Low complexity" evidence="1">
    <location>
        <begin position="37"/>
        <end position="50"/>
    </location>
</feature>
<comment type="caution">
    <text evidence="3">The sequence shown here is derived from an EMBL/GenBank/DDBJ whole genome shotgun (WGS) entry which is preliminary data.</text>
</comment>
<keyword evidence="2" id="KW-0812">Transmembrane</keyword>
<feature type="compositionally biased region" description="Polar residues" evidence="1">
    <location>
        <begin position="51"/>
        <end position="62"/>
    </location>
</feature>
<organism evidence="3 4">
    <name type="scientific">Acinetobacter ursingii ANC 3649</name>
    <dbReference type="NCBI Taxonomy" id="1257043"/>
    <lineage>
        <taxon>Bacteria</taxon>
        <taxon>Pseudomonadati</taxon>
        <taxon>Pseudomonadota</taxon>
        <taxon>Gammaproteobacteria</taxon>
        <taxon>Moraxellales</taxon>
        <taxon>Moraxellaceae</taxon>
        <taxon>Acinetobacter</taxon>
    </lineage>
</organism>